<dbReference type="InterPro" id="IPR056823">
    <property type="entry name" value="TEN-like_YD-shell"/>
</dbReference>
<dbReference type="InterPro" id="IPR006530">
    <property type="entry name" value="YD"/>
</dbReference>
<feature type="compositionally biased region" description="Polar residues" evidence="2">
    <location>
        <begin position="329"/>
        <end position="349"/>
    </location>
</feature>
<name>A0ABW2TQI0_9PSEU</name>
<reference evidence="5" key="1">
    <citation type="journal article" date="2019" name="Int. J. Syst. Evol. Microbiol.">
        <title>The Global Catalogue of Microorganisms (GCM) 10K type strain sequencing project: providing services to taxonomists for standard genome sequencing and annotation.</title>
        <authorList>
            <consortium name="The Broad Institute Genomics Platform"/>
            <consortium name="The Broad Institute Genome Sequencing Center for Infectious Disease"/>
            <person name="Wu L."/>
            <person name="Ma J."/>
        </authorList>
    </citation>
    <scope>NUCLEOTIDE SEQUENCE [LARGE SCALE GENOMIC DNA]</scope>
    <source>
        <strain evidence="5">JCM 17695</strain>
    </source>
</reference>
<dbReference type="PANTHER" id="PTHR32305">
    <property type="match status" value="1"/>
</dbReference>
<dbReference type="PANTHER" id="PTHR32305:SF17">
    <property type="entry name" value="TRNA NUCLEASE WAPA"/>
    <property type="match status" value="1"/>
</dbReference>
<dbReference type="NCBIfam" id="TIGR01643">
    <property type="entry name" value="YD_repeat_2x"/>
    <property type="match status" value="2"/>
</dbReference>
<protein>
    <recommendedName>
        <fullName evidence="3">Teneurin-like YD-shell domain-containing protein</fullName>
    </recommendedName>
</protein>
<proteinExistence type="predicted"/>
<feature type="domain" description="Teneurin-like YD-shell" evidence="3">
    <location>
        <begin position="611"/>
        <end position="719"/>
    </location>
</feature>
<feature type="compositionally biased region" description="Low complexity" evidence="2">
    <location>
        <begin position="797"/>
        <end position="807"/>
    </location>
</feature>
<dbReference type="InterPro" id="IPR031325">
    <property type="entry name" value="RHS_repeat"/>
</dbReference>
<evidence type="ECO:0000256" key="2">
    <source>
        <dbReference type="SAM" id="MobiDB-lite"/>
    </source>
</evidence>
<dbReference type="InterPro" id="IPR050708">
    <property type="entry name" value="T6SS_VgrG/RHS"/>
</dbReference>
<dbReference type="Gene3D" id="2.180.10.10">
    <property type="entry name" value="RHS repeat-associated core"/>
    <property type="match status" value="2"/>
</dbReference>
<feature type="compositionally biased region" description="Polar residues" evidence="2">
    <location>
        <begin position="818"/>
        <end position="836"/>
    </location>
</feature>
<gene>
    <name evidence="4" type="ORF">ACFQV2_20055</name>
</gene>
<dbReference type="Pfam" id="PF05593">
    <property type="entry name" value="RHS_repeat"/>
    <property type="match status" value="1"/>
</dbReference>
<dbReference type="Pfam" id="PF25023">
    <property type="entry name" value="TEN_YD-shell"/>
    <property type="match status" value="1"/>
</dbReference>
<dbReference type="EMBL" id="JBHTEY010000004">
    <property type="protein sequence ID" value="MFC7615449.1"/>
    <property type="molecule type" value="Genomic_DNA"/>
</dbReference>
<evidence type="ECO:0000313" key="5">
    <source>
        <dbReference type="Proteomes" id="UP001596512"/>
    </source>
</evidence>
<feature type="region of interest" description="Disordered" evidence="2">
    <location>
        <begin position="784"/>
        <end position="836"/>
    </location>
</feature>
<comment type="caution">
    <text evidence="4">The sequence shown here is derived from an EMBL/GenBank/DDBJ whole genome shotgun (WGS) entry which is preliminary data.</text>
</comment>
<accession>A0ABW2TQI0</accession>
<feature type="region of interest" description="Disordered" evidence="2">
    <location>
        <begin position="325"/>
        <end position="350"/>
    </location>
</feature>
<keyword evidence="1" id="KW-0677">Repeat</keyword>
<evidence type="ECO:0000259" key="3">
    <source>
        <dbReference type="Pfam" id="PF25023"/>
    </source>
</evidence>
<dbReference type="Proteomes" id="UP001596512">
    <property type="component" value="Unassembled WGS sequence"/>
</dbReference>
<sequence length="836" mass="89399">MNRYGYDAAGNVTKTEVAAERPATGPVYTTVSSATYDVHGRATSTTNARGKTSTIAYTPKTGGPLTQTVTTGPPTTAVPTGMVSTRTLEPAWGVITTSVDANNRTTEADHDPLGRRTHVWLPNRSRADHPERPSMKVDYLIRGDAPSAVTTTRIGANGTDVVTTAVYDGLLRLRQTQAPAERGGRLITDSRYDSHGRLWKTTQPYFNADPVDTALLSADDTAIPGHTRTLHDGAGRATASVHFGGAHEKWRTTTTHGGDRVHVAPPAGGTATTTITDARGRTVELREHETADVFDATRYTHTPGGQLASVTDAAGNTWRFGYDLRGRKTSSTDPDSGETTTAYDNSGLPTSVRDATGKTVVTAYDALGRKTGTFAERLDGPKLASWTYDTADRGKGHLASATRWVGTTAYTRKVLTYNSLYRPTGESITIPAAQGQLAGTYTTYTSYEPDGSVSAVAYPAAGELPEETVNHDYTDLSHPTTTIGGYEGSTTRYASATDYTRYGEPERVQLGTDTKRAWLSYYYESDTRRMKRAIVDAEIPQPMLADHNYTYNAAGTVTSLADLAPGAVDVQCFRNDHLRRLTEAWTPTAAAGCGENPAVAGLAGPAPYWHSYTYDKTGNRRTETRRGGAGEVTRAFAYDVPGHAHAVGSVTTTPAGGTGTVETYGYDAAGRTTKRGDQTLGWDVEGHLATAVRGDKTTSFLYDADGNRLLRKDPTGTTLYLPGQEVRVGASGGPTATRYYQHGGQVVAVRKGRGPLTWLAGDRQGTAQLAVNADTREVTRRRHLPFGGPAARRWRGRATAASSARRPTPAPGSPTWAPGSTTPTSAGSPRSTRSWT</sequence>
<evidence type="ECO:0000313" key="4">
    <source>
        <dbReference type="EMBL" id="MFC7615449.1"/>
    </source>
</evidence>
<evidence type="ECO:0000256" key="1">
    <source>
        <dbReference type="ARBA" id="ARBA00022737"/>
    </source>
</evidence>
<keyword evidence="5" id="KW-1185">Reference proteome</keyword>
<organism evidence="4 5">
    <name type="scientific">Actinokineospora soli</name>
    <dbReference type="NCBI Taxonomy" id="1048753"/>
    <lineage>
        <taxon>Bacteria</taxon>
        <taxon>Bacillati</taxon>
        <taxon>Actinomycetota</taxon>
        <taxon>Actinomycetes</taxon>
        <taxon>Pseudonocardiales</taxon>
        <taxon>Pseudonocardiaceae</taxon>
        <taxon>Actinokineospora</taxon>
    </lineage>
</organism>